<dbReference type="AlphaFoldDB" id="A0A0A2UXL7"/>
<accession>A0A0A2UXL7</accession>
<evidence type="ECO:0000313" key="2">
    <source>
        <dbReference type="EMBL" id="KGP91256.1"/>
    </source>
</evidence>
<reference evidence="2 3" key="1">
    <citation type="submission" date="2013-08" db="EMBL/GenBank/DDBJ databases">
        <title>Genome of Pontibacillus chungwhensis.</title>
        <authorList>
            <person name="Wang Q."/>
            <person name="Wang G."/>
        </authorList>
    </citation>
    <scope>NUCLEOTIDE SEQUENCE [LARGE SCALE GENOMIC DNA]</scope>
    <source>
        <strain evidence="2 3">BH030062</strain>
    </source>
</reference>
<proteinExistence type="predicted"/>
<dbReference type="Proteomes" id="UP000030153">
    <property type="component" value="Unassembled WGS sequence"/>
</dbReference>
<dbReference type="eggNOG" id="ENOG502Z9CS">
    <property type="taxonomic scope" value="Bacteria"/>
</dbReference>
<organism evidence="2 3">
    <name type="scientific">Pontibacillus chungwhensis BH030062</name>
    <dbReference type="NCBI Taxonomy" id="1385513"/>
    <lineage>
        <taxon>Bacteria</taxon>
        <taxon>Bacillati</taxon>
        <taxon>Bacillota</taxon>
        <taxon>Bacilli</taxon>
        <taxon>Bacillales</taxon>
        <taxon>Bacillaceae</taxon>
        <taxon>Pontibacillus</taxon>
    </lineage>
</organism>
<dbReference type="STRING" id="1385513.N780_08585"/>
<dbReference type="RefSeq" id="WP_052115015.1">
    <property type="nucleotide sequence ID" value="NZ_AVBG01000007.1"/>
</dbReference>
<dbReference type="EMBL" id="AVBG01000007">
    <property type="protein sequence ID" value="KGP91256.1"/>
    <property type="molecule type" value="Genomic_DNA"/>
</dbReference>
<dbReference type="OrthoDB" id="1395829at2"/>
<keyword evidence="3" id="KW-1185">Reference proteome</keyword>
<comment type="caution">
    <text evidence="2">The sequence shown here is derived from an EMBL/GenBank/DDBJ whole genome shotgun (WGS) entry which is preliminary data.</text>
</comment>
<evidence type="ECO:0000313" key="3">
    <source>
        <dbReference type="Proteomes" id="UP000030153"/>
    </source>
</evidence>
<sequence length="706" mass="78661">MKIEIAKHERMSESGSSLMRLIQNNELPTIDLLVRESIQNSSDAARDGVESVKVDYNVKEFTPEAVNRHFEDIEEKLNHAYQGQKPKLLEVRDGHTTGLEGPLTYEDAEDMNFGNLINLIYEISKPQQKEGAGGSWGLGKTVYFRIGIGLVIYYSRVKTESGAYESRIAACLIEDEKAKKTLLESPDKGPKRGIAWWGKKLDNSSEALNDKHSTTIPLTNDEEIEELLGDLNVEPYKGEETGTSIIIPYINEDKLIKNAKATTTGQNWWTSSLEDYLSICIQRWYAPRITNVNYRYNLPLVTSINGKRINAEDMLPAFKVIQDLYNSTSFSLKKKKGLLLTSEEQIYKEDISLRNVFTSSGNAGVIAFAKLTKDQLLMSYPHNNANPLLHANVSYQEETDMNPPLMSYIRKPGMIVNYDASGSWVKNIPSTKEDEFLIGLFIPNSQNQLKSEYNGVLLEEYLRKSEKADHTSWGDWTINDRNPLIVNKIKGHVGRKISDKYKDKNKDKHERKNASVGKAIAEILLPPENFGKQSGPKPGGGTKPGNQKDPRIKSTLKITGNPSFTAGSVSLPFTLTIGSKVKSSLLELKVVSEGGDIQADKWEKEDTIGSAFPLNFISANLDSVKVGKNNIVKNQEPIQLLGEQTVEHDEFSINRNVTTRFNVPFGMNVSNKSGAPVTLNGSITFKSTQSNIQGSLASKDNVGDDK</sequence>
<evidence type="ECO:0000256" key="1">
    <source>
        <dbReference type="SAM" id="MobiDB-lite"/>
    </source>
</evidence>
<gene>
    <name evidence="2" type="ORF">N780_08585</name>
</gene>
<protein>
    <submittedName>
        <fullName evidence="2">Uncharacterized protein</fullName>
    </submittedName>
</protein>
<name>A0A0A2UXL7_9BACI</name>
<feature type="region of interest" description="Disordered" evidence="1">
    <location>
        <begin position="527"/>
        <end position="559"/>
    </location>
</feature>